<dbReference type="InterPro" id="IPR011917">
    <property type="entry name" value="ABC_transpr_lipidA"/>
</dbReference>
<feature type="transmembrane region" description="Helical" evidence="11">
    <location>
        <begin position="252"/>
        <end position="274"/>
    </location>
</feature>
<evidence type="ECO:0000256" key="11">
    <source>
        <dbReference type="SAM" id="Phobius"/>
    </source>
</evidence>
<keyword evidence="9" id="KW-0445">Lipid transport</keyword>
<feature type="transmembrane region" description="Helical" evidence="11">
    <location>
        <begin position="169"/>
        <end position="187"/>
    </location>
</feature>
<dbReference type="GO" id="GO:0005886">
    <property type="term" value="C:plasma membrane"/>
    <property type="evidence" value="ECO:0007669"/>
    <property type="project" value="UniProtKB-SubCell"/>
</dbReference>
<dbReference type="RefSeq" id="WP_152159075.1">
    <property type="nucleotide sequence ID" value="NZ_WEHX01000114.1"/>
</dbReference>
<evidence type="ECO:0000313" key="14">
    <source>
        <dbReference type="EMBL" id="KAB7653919.1"/>
    </source>
</evidence>
<evidence type="ECO:0000259" key="12">
    <source>
        <dbReference type="PROSITE" id="PS50893"/>
    </source>
</evidence>
<keyword evidence="8 11" id="KW-1133">Transmembrane helix</keyword>
<feature type="domain" description="ABC transmembrane type-1" evidence="13">
    <location>
        <begin position="30"/>
        <end position="312"/>
    </location>
</feature>
<dbReference type="FunFam" id="3.40.50.300:FF:000221">
    <property type="entry name" value="Multidrug ABC transporter ATP-binding protein"/>
    <property type="match status" value="1"/>
</dbReference>
<evidence type="ECO:0000256" key="4">
    <source>
        <dbReference type="ARBA" id="ARBA00022692"/>
    </source>
</evidence>
<dbReference type="SUPFAM" id="SSF52540">
    <property type="entry name" value="P-loop containing nucleoside triphosphate hydrolases"/>
    <property type="match status" value="1"/>
</dbReference>
<keyword evidence="3" id="KW-1003">Cell membrane</keyword>
<feature type="transmembrane region" description="Helical" evidence="11">
    <location>
        <begin position="63"/>
        <end position="82"/>
    </location>
</feature>
<dbReference type="PROSITE" id="PS00211">
    <property type="entry name" value="ABC_TRANSPORTER_1"/>
    <property type="match status" value="1"/>
</dbReference>
<dbReference type="SMART" id="SM00382">
    <property type="entry name" value="AAA"/>
    <property type="match status" value="1"/>
</dbReference>
<dbReference type="Proteomes" id="UP000430564">
    <property type="component" value="Unassembled WGS sequence"/>
</dbReference>
<dbReference type="SUPFAM" id="SSF90123">
    <property type="entry name" value="ABC transporter transmembrane region"/>
    <property type="match status" value="1"/>
</dbReference>
<proteinExistence type="predicted"/>
<accession>A0A6I1EPU6</accession>
<feature type="transmembrane region" description="Helical" evidence="11">
    <location>
        <begin position="29"/>
        <end position="51"/>
    </location>
</feature>
<dbReference type="InterPro" id="IPR011527">
    <property type="entry name" value="ABC1_TM_dom"/>
</dbReference>
<sequence length="587" mass="63641">MSFNLSSWLRFDPVLKRLFKYALPYKGQMVLACIYMVGAASMSSLTATLLGKLTDAGFYQQEAWVIVAAPAALIGVTLLYAVSTVMSTYMLTKISQSMLVTLRMELFANVLRLPFPAYLANSTGLVSSKFVNEANIALGGAVSAAVVLIRDSLQVIALFGVLLWQNWKLTLIACIVGPIAGVILRTISKRVKRIVRASQEAIAAVLSRVSESYEAERLVKVSNTYDFEMARFSPINEKIRHLALKKQVMQGLGTPVTQIVTMMGVAVVVAFALFEAQRGALTIGEFITFLSAMLLLMPPLQHLAGLNSTFASISVAGKSIFDLLDMEQEKDTGTHVLENSKGAVVFENVRLRYPGQEMEALKAISISIAPGEHVAFVGLSGSGKTTLMNTVPRFWEVTDGAVRIDGYDVRDCTLSSLRSQIAIVSQNVTLFDATIRENIAYGKPEASDEEITKAVRAAALTDFIASLPEGLNTRVGEAGNLLSGGQKQRVSIARAFLKNAPILILDEATSALDSESEHQIKLAIDELMQGRTCLIVAHRLSTIDNADRIVVMSKGEVVESGTPKELLDKGGAYADLYNLQMRSGQNA</sequence>
<dbReference type="PANTHER" id="PTHR43394">
    <property type="entry name" value="ATP-DEPENDENT PERMEASE MDL1, MITOCHONDRIAL"/>
    <property type="match status" value="1"/>
</dbReference>
<evidence type="ECO:0000256" key="8">
    <source>
        <dbReference type="ARBA" id="ARBA00022989"/>
    </source>
</evidence>
<dbReference type="Gene3D" id="1.20.1560.10">
    <property type="entry name" value="ABC transporter type 1, transmembrane domain"/>
    <property type="match status" value="1"/>
</dbReference>
<evidence type="ECO:0000256" key="6">
    <source>
        <dbReference type="ARBA" id="ARBA00022840"/>
    </source>
</evidence>
<evidence type="ECO:0000256" key="3">
    <source>
        <dbReference type="ARBA" id="ARBA00022475"/>
    </source>
</evidence>
<keyword evidence="4 11" id="KW-0812">Transmembrane</keyword>
<dbReference type="InterPro" id="IPR039421">
    <property type="entry name" value="Type_1_exporter"/>
</dbReference>
<comment type="caution">
    <text evidence="14">The sequence shown here is derived from an EMBL/GenBank/DDBJ whole genome shotgun (WGS) entry which is preliminary data.</text>
</comment>
<keyword evidence="2" id="KW-0813">Transport</keyword>
<evidence type="ECO:0000313" key="15">
    <source>
        <dbReference type="Proteomes" id="UP000430564"/>
    </source>
</evidence>
<dbReference type="GO" id="GO:0016887">
    <property type="term" value="F:ATP hydrolysis activity"/>
    <property type="evidence" value="ECO:0007669"/>
    <property type="project" value="InterPro"/>
</dbReference>
<dbReference type="Pfam" id="PF00664">
    <property type="entry name" value="ABC_membrane"/>
    <property type="match status" value="1"/>
</dbReference>
<dbReference type="AlphaFoldDB" id="A0A6I1EPU6"/>
<organism evidence="14 15">
    <name type="scientific">Sutterella seckii</name>
    <dbReference type="NCBI Taxonomy" id="1944635"/>
    <lineage>
        <taxon>Bacteria</taxon>
        <taxon>Pseudomonadati</taxon>
        <taxon>Pseudomonadota</taxon>
        <taxon>Betaproteobacteria</taxon>
        <taxon>Burkholderiales</taxon>
        <taxon>Sutterellaceae</taxon>
        <taxon>Sutterella</taxon>
    </lineage>
</organism>
<dbReference type="InterPro" id="IPR027417">
    <property type="entry name" value="P-loop_NTPase"/>
</dbReference>
<dbReference type="GO" id="GO:0034040">
    <property type="term" value="F:ATPase-coupled lipid transmembrane transporter activity"/>
    <property type="evidence" value="ECO:0007669"/>
    <property type="project" value="InterPro"/>
</dbReference>
<dbReference type="PROSITE" id="PS50929">
    <property type="entry name" value="ABC_TM1F"/>
    <property type="match status" value="1"/>
</dbReference>
<keyword evidence="6 14" id="KW-0067">ATP-binding</keyword>
<dbReference type="GO" id="GO:0005524">
    <property type="term" value="F:ATP binding"/>
    <property type="evidence" value="ECO:0007669"/>
    <property type="project" value="UniProtKB-KW"/>
</dbReference>
<evidence type="ECO:0000256" key="10">
    <source>
        <dbReference type="ARBA" id="ARBA00023136"/>
    </source>
</evidence>
<dbReference type="OrthoDB" id="8554730at2"/>
<dbReference type="PROSITE" id="PS50893">
    <property type="entry name" value="ABC_TRANSPORTER_2"/>
    <property type="match status" value="1"/>
</dbReference>
<evidence type="ECO:0000256" key="1">
    <source>
        <dbReference type="ARBA" id="ARBA00004651"/>
    </source>
</evidence>
<dbReference type="CDD" id="cd18552">
    <property type="entry name" value="ABC_6TM_MsbA_like"/>
    <property type="match status" value="1"/>
</dbReference>
<protein>
    <submittedName>
        <fullName evidence="14">Lipid A export permease/ATP-binding protein MsbA</fullName>
    </submittedName>
</protein>
<evidence type="ECO:0000256" key="7">
    <source>
        <dbReference type="ARBA" id="ARBA00022967"/>
    </source>
</evidence>
<evidence type="ECO:0000259" key="13">
    <source>
        <dbReference type="PROSITE" id="PS50929"/>
    </source>
</evidence>
<gene>
    <name evidence="14" type="primary">msbA</name>
    <name evidence="14" type="ORF">GBM95_10640</name>
</gene>
<reference evidence="14 15" key="1">
    <citation type="submission" date="2019-10" db="EMBL/GenBank/DDBJ databases">
        <title>Genome diversity of Sutterella seckii.</title>
        <authorList>
            <person name="Chaplin A.V."/>
            <person name="Sokolova S.R."/>
            <person name="Mosin K.A."/>
            <person name="Ivanova E.L."/>
            <person name="Kochetkova T.O."/>
            <person name="Goltsov A.Y."/>
            <person name="Trofimov D.Y."/>
            <person name="Efimov B.A."/>
        </authorList>
    </citation>
    <scope>NUCLEOTIDE SEQUENCE [LARGE SCALE GENOMIC DNA]</scope>
    <source>
        <strain evidence="14 15">ASD393</strain>
    </source>
</reference>
<name>A0A6I1EPU6_9BURK</name>
<dbReference type="Gene3D" id="3.40.50.300">
    <property type="entry name" value="P-loop containing nucleotide triphosphate hydrolases"/>
    <property type="match status" value="1"/>
</dbReference>
<keyword evidence="7" id="KW-1278">Translocase</keyword>
<evidence type="ECO:0000256" key="2">
    <source>
        <dbReference type="ARBA" id="ARBA00022448"/>
    </source>
</evidence>
<dbReference type="EMBL" id="WEHX01000114">
    <property type="protein sequence ID" value="KAB7653919.1"/>
    <property type="molecule type" value="Genomic_DNA"/>
</dbReference>
<dbReference type="InterPro" id="IPR036640">
    <property type="entry name" value="ABC1_TM_sf"/>
</dbReference>
<keyword evidence="5" id="KW-0547">Nucleotide-binding</keyword>
<feature type="domain" description="ABC transporter" evidence="12">
    <location>
        <begin position="344"/>
        <end position="579"/>
    </location>
</feature>
<dbReference type="InterPro" id="IPR003593">
    <property type="entry name" value="AAA+_ATPase"/>
</dbReference>
<dbReference type="NCBIfam" id="TIGR02203">
    <property type="entry name" value="MsbA_lipidA"/>
    <property type="match status" value="1"/>
</dbReference>
<keyword evidence="10 11" id="KW-0472">Membrane</keyword>
<evidence type="ECO:0000256" key="5">
    <source>
        <dbReference type="ARBA" id="ARBA00022741"/>
    </source>
</evidence>
<dbReference type="PANTHER" id="PTHR43394:SF1">
    <property type="entry name" value="ATP-BINDING CASSETTE SUB-FAMILY B MEMBER 10, MITOCHONDRIAL"/>
    <property type="match status" value="1"/>
</dbReference>
<dbReference type="InterPro" id="IPR017871">
    <property type="entry name" value="ABC_transporter-like_CS"/>
</dbReference>
<evidence type="ECO:0000256" key="9">
    <source>
        <dbReference type="ARBA" id="ARBA00023055"/>
    </source>
</evidence>
<comment type="subcellular location">
    <subcellularLocation>
        <location evidence="1">Cell membrane</location>
        <topology evidence="1">Multi-pass membrane protein</topology>
    </subcellularLocation>
</comment>
<dbReference type="GO" id="GO:0015421">
    <property type="term" value="F:ABC-type oligopeptide transporter activity"/>
    <property type="evidence" value="ECO:0007669"/>
    <property type="project" value="TreeGrafter"/>
</dbReference>
<dbReference type="InterPro" id="IPR003439">
    <property type="entry name" value="ABC_transporter-like_ATP-bd"/>
</dbReference>
<dbReference type="Pfam" id="PF00005">
    <property type="entry name" value="ABC_tran"/>
    <property type="match status" value="1"/>
</dbReference>